<name>A0A212JDD1_9FIRM</name>
<protein>
    <submittedName>
        <fullName evidence="2">Nitrogenase molybdenum-iron protein, alpha and beta chain</fullName>
    </submittedName>
</protein>
<dbReference type="AlphaFoldDB" id="A0A212JDD1"/>
<dbReference type="Gene3D" id="3.40.50.1980">
    <property type="entry name" value="Nitrogenase molybdenum iron protein domain"/>
    <property type="match status" value="3"/>
</dbReference>
<organism evidence="2">
    <name type="scientific">uncultured Eubacteriales bacterium</name>
    <dbReference type="NCBI Taxonomy" id="172733"/>
    <lineage>
        <taxon>Bacteria</taxon>
        <taxon>Bacillati</taxon>
        <taxon>Bacillota</taxon>
        <taxon>Clostridia</taxon>
        <taxon>Eubacteriales</taxon>
        <taxon>environmental samples</taxon>
    </lineage>
</organism>
<evidence type="ECO:0000313" key="2">
    <source>
        <dbReference type="EMBL" id="SBV97473.1"/>
    </source>
</evidence>
<feature type="domain" description="Nitrogenase/oxidoreductase component 1" evidence="1">
    <location>
        <begin position="12"/>
        <end position="442"/>
    </location>
</feature>
<dbReference type="SUPFAM" id="SSF53807">
    <property type="entry name" value="Helical backbone' metal receptor"/>
    <property type="match status" value="1"/>
</dbReference>
<dbReference type="PANTHER" id="PTHR42956">
    <property type="entry name" value="NITROGENASE IRON-MOLYBDENUM COFACTOR BIOSYNTHESIS PROTEIN NIFE"/>
    <property type="match status" value="1"/>
</dbReference>
<dbReference type="GO" id="GO:0016491">
    <property type="term" value="F:oxidoreductase activity"/>
    <property type="evidence" value="ECO:0007669"/>
    <property type="project" value="InterPro"/>
</dbReference>
<dbReference type="PANTHER" id="PTHR42956:SF1">
    <property type="entry name" value="NITROGENASE IRON-MOLYBDENUM COFACTOR BIOSYNTHESIS PROTEIN NIFE"/>
    <property type="match status" value="1"/>
</dbReference>
<evidence type="ECO:0000259" key="1">
    <source>
        <dbReference type="Pfam" id="PF00148"/>
    </source>
</evidence>
<proteinExistence type="predicted"/>
<accession>A0A212JDD1</accession>
<dbReference type="Pfam" id="PF00148">
    <property type="entry name" value="Oxidored_nitro"/>
    <property type="match status" value="1"/>
</dbReference>
<reference evidence="2" key="1">
    <citation type="submission" date="2016-04" db="EMBL/GenBank/DDBJ databases">
        <authorList>
            <person name="Evans L.H."/>
            <person name="Alamgir A."/>
            <person name="Owens N."/>
            <person name="Weber N.D."/>
            <person name="Virtaneva K."/>
            <person name="Barbian K."/>
            <person name="Babar A."/>
            <person name="Rosenke K."/>
        </authorList>
    </citation>
    <scope>NUCLEOTIDE SEQUENCE</scope>
    <source>
        <strain evidence="2">86</strain>
    </source>
</reference>
<dbReference type="InterPro" id="IPR000510">
    <property type="entry name" value="Nase/OxRdtase_comp1"/>
</dbReference>
<sequence length="446" mass="49287">MSKFVDRPRYGCAMSGALALLRAIPRTIPIIHSSTGCGFNCYNGTNAGSGYLGGGYCGGAATPSSNVVERHVVFGGEERLREQIESTLEVMDGDLYVVVTGCMVEMIGDDVQSVAQEFKDEGRPVIAVNTPSFQGNSYHGYELLFSALAREVVRKAEAVNPKKVNVLGLVPGGDVFYKGNLREIKRLLSLLGLEVNTFIGEGETLDDFKNAGDAALNLVLSDIHGVKTAQEFQRVHKTPYITTGLPIGYLQTAEFLHQVAKHLQISAETVETVLQRERTVYFDYFERLADIYNDIDLQRYVVVVADSNYAPSLARFSADELGWLPELTVITDFLEEHHKAALEKRFRGWESGLRPAVKFDTDAASVRHYLKEVWPRDRNARYFDALGPGYILGSVIEKELADEFQFDLLPVAFPVTNRIVFNRGYAGIRGGLTLAEDILGTLVAGR</sequence>
<dbReference type="EMBL" id="FLUN01000001">
    <property type="protein sequence ID" value="SBV97473.1"/>
    <property type="molecule type" value="Genomic_DNA"/>
</dbReference>
<dbReference type="InterPro" id="IPR049939">
    <property type="entry name" value="NifE-like"/>
</dbReference>
<gene>
    <name evidence="2" type="ORF">KL86CLO1_10915</name>
</gene>